<gene>
    <name evidence="1" type="ORF">M8744_16725</name>
</gene>
<protein>
    <submittedName>
        <fullName evidence="1">Uncharacterized protein</fullName>
    </submittedName>
</protein>
<proteinExistence type="predicted"/>
<evidence type="ECO:0000313" key="1">
    <source>
        <dbReference type="EMBL" id="MCM2563794.1"/>
    </source>
</evidence>
<sequence>MDLSKVEKLREKIDDLTSRETALYADLSALQQGIMGLMENRPTTFLAGKLRDRKIRKATETLNEGKEALVHIKSLLRVAEVELQIALEKENAG</sequence>
<dbReference type="EMBL" id="JAMQGO010000017">
    <property type="protein sequence ID" value="MCM2563794.1"/>
    <property type="molecule type" value="Genomic_DNA"/>
</dbReference>
<organism evidence="1 2">
    <name type="scientific">Lutimaribacter degradans</name>
    <dbReference type="NCBI Taxonomy" id="2945989"/>
    <lineage>
        <taxon>Bacteria</taxon>
        <taxon>Pseudomonadati</taxon>
        <taxon>Pseudomonadota</taxon>
        <taxon>Alphaproteobacteria</taxon>
        <taxon>Rhodobacterales</taxon>
        <taxon>Roseobacteraceae</taxon>
        <taxon>Lutimaribacter</taxon>
    </lineage>
</organism>
<evidence type="ECO:0000313" key="2">
    <source>
        <dbReference type="Proteomes" id="UP001203036"/>
    </source>
</evidence>
<reference evidence="1" key="1">
    <citation type="submission" date="2022-06" db="EMBL/GenBank/DDBJ databases">
        <title>Lutimaribacter sp. EGI FJ00013, a novel bacterium isolated from a salt lake sediment enrichment.</title>
        <authorList>
            <person name="Gao L."/>
            <person name="Fang B.-Z."/>
            <person name="Li W.-J."/>
        </authorList>
    </citation>
    <scope>NUCLEOTIDE SEQUENCE</scope>
    <source>
        <strain evidence="1">EGI FJ00013</strain>
    </source>
</reference>
<name>A0ACC5ZZK8_9RHOB</name>
<keyword evidence="2" id="KW-1185">Reference proteome</keyword>
<dbReference type="Proteomes" id="UP001203036">
    <property type="component" value="Unassembled WGS sequence"/>
</dbReference>
<accession>A0ACC5ZZK8</accession>
<comment type="caution">
    <text evidence="1">The sequence shown here is derived from an EMBL/GenBank/DDBJ whole genome shotgun (WGS) entry which is preliminary data.</text>
</comment>